<sequence length="386" mass="44067">MVVLEPVVATSFPRFPDLPAELRYLIWRFALPCRVFEIRNETISTKRDGEADVTKELDHETWRSRGSDLVAVALAPPVLLSVNREARRFALRSGSWKFVGSRPRGVCCVFKQMTWFDPSRDTLCFDDSVFPHVQGHVTEQNGLVMEHVNNPAVTRFYFGSSPASPICVSLAALSGASGKFFVEQWKRKRGFWSGVPRYLFYHDSILMHLGRSAKVQALFGKGADRCHTLLVNAHDRGKLRQLKELYVEESDPAYLQRRTADWLEHIVDEGEKYIEQCGNDLRDLWIRAQDGVPSSALIISSDQMNVQTRSLIDPGAVLHTIQQFDHAHSWCREVIKTMPHMEPVIHFRLCITDHSNEYRKKRKKKPKPIGNKSPPGMNTSISPENK</sequence>
<feature type="region of interest" description="Disordered" evidence="1">
    <location>
        <begin position="358"/>
        <end position="386"/>
    </location>
</feature>
<dbReference type="Proteomes" id="UP001369815">
    <property type="component" value="Unassembled WGS sequence"/>
</dbReference>
<comment type="caution">
    <text evidence="3">The sequence shown here is derived from an EMBL/GenBank/DDBJ whole genome shotgun (WGS) entry which is preliminary data.</text>
</comment>
<reference evidence="3 4" key="1">
    <citation type="journal article" date="2024" name="Front Chem Biol">
        <title>Unveiling the potential of Daldinia eschscholtzii MFLUCC 19-0629 through bioactivity and bioinformatics studies for enhanced sustainable agriculture production.</title>
        <authorList>
            <person name="Brooks S."/>
            <person name="Weaver J.A."/>
            <person name="Klomchit A."/>
            <person name="Alharthi S.A."/>
            <person name="Onlamun T."/>
            <person name="Nurani R."/>
            <person name="Vong T.K."/>
            <person name="Alberti F."/>
            <person name="Greco C."/>
        </authorList>
    </citation>
    <scope>NUCLEOTIDE SEQUENCE [LARGE SCALE GENOMIC DNA]</scope>
    <source>
        <strain evidence="3">MFLUCC 19-0629</strain>
    </source>
</reference>
<evidence type="ECO:0000259" key="2">
    <source>
        <dbReference type="Pfam" id="PF20150"/>
    </source>
</evidence>
<dbReference type="AlphaFoldDB" id="A0AAX6MSD0"/>
<gene>
    <name evidence="3" type="ORF">Daesc_002711</name>
</gene>
<proteinExistence type="predicted"/>
<dbReference type="Pfam" id="PF20150">
    <property type="entry name" value="2EXR"/>
    <property type="match status" value="1"/>
</dbReference>
<dbReference type="InterPro" id="IPR045518">
    <property type="entry name" value="2EXR"/>
</dbReference>
<keyword evidence="4" id="KW-1185">Reference proteome</keyword>
<evidence type="ECO:0000256" key="1">
    <source>
        <dbReference type="SAM" id="MobiDB-lite"/>
    </source>
</evidence>
<feature type="compositionally biased region" description="Polar residues" evidence="1">
    <location>
        <begin position="376"/>
        <end position="386"/>
    </location>
</feature>
<evidence type="ECO:0000313" key="3">
    <source>
        <dbReference type="EMBL" id="KAK6955081.1"/>
    </source>
</evidence>
<feature type="domain" description="2EXR" evidence="2">
    <location>
        <begin position="12"/>
        <end position="123"/>
    </location>
</feature>
<organism evidence="3 4">
    <name type="scientific">Daldinia eschscholtzii</name>
    <dbReference type="NCBI Taxonomy" id="292717"/>
    <lineage>
        <taxon>Eukaryota</taxon>
        <taxon>Fungi</taxon>
        <taxon>Dikarya</taxon>
        <taxon>Ascomycota</taxon>
        <taxon>Pezizomycotina</taxon>
        <taxon>Sordariomycetes</taxon>
        <taxon>Xylariomycetidae</taxon>
        <taxon>Xylariales</taxon>
        <taxon>Hypoxylaceae</taxon>
        <taxon>Daldinia</taxon>
    </lineage>
</organism>
<dbReference type="PANTHER" id="PTHR35910">
    <property type="entry name" value="2EXR DOMAIN-CONTAINING PROTEIN"/>
    <property type="match status" value="1"/>
</dbReference>
<dbReference type="EMBL" id="JBANMG010000003">
    <property type="protein sequence ID" value="KAK6955081.1"/>
    <property type="molecule type" value="Genomic_DNA"/>
</dbReference>
<name>A0AAX6MSD0_9PEZI</name>
<dbReference type="PANTHER" id="PTHR35910:SF6">
    <property type="entry name" value="2EXR DOMAIN-CONTAINING PROTEIN"/>
    <property type="match status" value="1"/>
</dbReference>
<protein>
    <recommendedName>
        <fullName evidence="2">2EXR domain-containing protein</fullName>
    </recommendedName>
</protein>
<accession>A0AAX6MSD0</accession>
<evidence type="ECO:0000313" key="4">
    <source>
        <dbReference type="Proteomes" id="UP001369815"/>
    </source>
</evidence>